<comment type="caution">
    <text evidence="6">The sequence shown here is derived from an EMBL/GenBank/DDBJ whole genome shotgun (WGS) entry which is preliminary data.</text>
</comment>
<dbReference type="PROSITE" id="PS50931">
    <property type="entry name" value="HTH_LYSR"/>
    <property type="match status" value="1"/>
</dbReference>
<dbReference type="Pfam" id="PF03466">
    <property type="entry name" value="LysR_substrate"/>
    <property type="match status" value="1"/>
</dbReference>
<dbReference type="Pfam" id="PF00126">
    <property type="entry name" value="HTH_1"/>
    <property type="match status" value="1"/>
</dbReference>
<keyword evidence="7" id="KW-1185">Reference proteome</keyword>
<evidence type="ECO:0000259" key="5">
    <source>
        <dbReference type="PROSITE" id="PS50931"/>
    </source>
</evidence>
<reference evidence="6 7" key="1">
    <citation type="submission" date="2024-08" db="EMBL/GenBank/DDBJ databases">
        <authorList>
            <person name="Lu H."/>
        </authorList>
    </citation>
    <scope>NUCLEOTIDE SEQUENCE [LARGE SCALE GENOMIC DNA]</scope>
    <source>
        <strain evidence="6 7">BYS78W</strain>
    </source>
</reference>
<evidence type="ECO:0000313" key="7">
    <source>
        <dbReference type="Proteomes" id="UP001606134"/>
    </source>
</evidence>
<evidence type="ECO:0000313" key="6">
    <source>
        <dbReference type="EMBL" id="MFG6485550.1"/>
    </source>
</evidence>
<dbReference type="PANTHER" id="PTHR30427">
    <property type="entry name" value="TRANSCRIPTIONAL ACTIVATOR PROTEIN LYSR"/>
    <property type="match status" value="1"/>
</dbReference>
<keyword evidence="4" id="KW-0804">Transcription</keyword>
<dbReference type="SUPFAM" id="SSF53850">
    <property type="entry name" value="Periplasmic binding protein-like II"/>
    <property type="match status" value="1"/>
</dbReference>
<dbReference type="Gene3D" id="3.40.190.290">
    <property type="match status" value="1"/>
</dbReference>
<dbReference type="InterPro" id="IPR036390">
    <property type="entry name" value="WH_DNA-bd_sf"/>
</dbReference>
<comment type="similarity">
    <text evidence="1">Belongs to the LysR transcriptional regulatory family.</text>
</comment>
<feature type="domain" description="HTH lysR-type" evidence="5">
    <location>
        <begin position="1"/>
        <end position="58"/>
    </location>
</feature>
<dbReference type="InterPro" id="IPR036388">
    <property type="entry name" value="WH-like_DNA-bd_sf"/>
</dbReference>
<evidence type="ECO:0000256" key="1">
    <source>
        <dbReference type="ARBA" id="ARBA00009437"/>
    </source>
</evidence>
<dbReference type="RefSeq" id="WP_394406245.1">
    <property type="nucleotide sequence ID" value="NZ_JBIGIC010000001.1"/>
</dbReference>
<organism evidence="6 7">
    <name type="scientific">Pelomonas candidula</name>
    <dbReference type="NCBI Taxonomy" id="3299025"/>
    <lineage>
        <taxon>Bacteria</taxon>
        <taxon>Pseudomonadati</taxon>
        <taxon>Pseudomonadota</taxon>
        <taxon>Betaproteobacteria</taxon>
        <taxon>Burkholderiales</taxon>
        <taxon>Sphaerotilaceae</taxon>
        <taxon>Roseateles</taxon>
    </lineage>
</organism>
<evidence type="ECO:0000256" key="4">
    <source>
        <dbReference type="ARBA" id="ARBA00023163"/>
    </source>
</evidence>
<dbReference type="SUPFAM" id="SSF46785">
    <property type="entry name" value="Winged helix' DNA-binding domain"/>
    <property type="match status" value="1"/>
</dbReference>
<dbReference type="Proteomes" id="UP001606134">
    <property type="component" value="Unassembled WGS sequence"/>
</dbReference>
<accession>A0ABW7H6M5</accession>
<dbReference type="PANTHER" id="PTHR30427:SF1">
    <property type="entry name" value="TRANSCRIPTIONAL ACTIVATOR PROTEIN LYSR"/>
    <property type="match status" value="1"/>
</dbReference>
<protein>
    <submittedName>
        <fullName evidence="6">LysR family transcriptional regulator</fullName>
    </submittedName>
</protein>
<keyword evidence="3" id="KW-0238">DNA-binding</keyword>
<keyword evidence="2" id="KW-0805">Transcription regulation</keyword>
<proteinExistence type="inferred from homology"/>
<name>A0ABW7H6M5_9BURK</name>
<evidence type="ECO:0000256" key="3">
    <source>
        <dbReference type="ARBA" id="ARBA00023125"/>
    </source>
</evidence>
<dbReference type="InterPro" id="IPR000847">
    <property type="entry name" value="LysR_HTH_N"/>
</dbReference>
<dbReference type="Gene3D" id="1.10.10.10">
    <property type="entry name" value="Winged helix-like DNA-binding domain superfamily/Winged helix DNA-binding domain"/>
    <property type="match status" value="1"/>
</dbReference>
<gene>
    <name evidence="6" type="ORF">ACG04R_02640</name>
</gene>
<dbReference type="PRINTS" id="PR00039">
    <property type="entry name" value="HTHLYSR"/>
</dbReference>
<dbReference type="EMBL" id="JBIGIC010000001">
    <property type="protein sequence ID" value="MFG6485550.1"/>
    <property type="molecule type" value="Genomic_DNA"/>
</dbReference>
<evidence type="ECO:0000256" key="2">
    <source>
        <dbReference type="ARBA" id="ARBA00023015"/>
    </source>
</evidence>
<dbReference type="InterPro" id="IPR005119">
    <property type="entry name" value="LysR_subst-bd"/>
</dbReference>
<sequence length="294" mass="32311">MRIKHVEVFHAVMLTGSVGAAAKLLHVTQPAITQTLQHAELQLGYALFTRQKRRLVPTREAQALYPEVQALMLQLESLRRMAAALREGQDSPFRILIVPSLAVRALPDALRIFRKVHAGMEVSVRSLHSNDIARAMALQEADVGIVYGKLSHPALQDELVATGRLVCVSARKTRADKRTTVTLQEVLREPFIRIDERDPLGAVLADHWSRLGLTAKAGMTVQTHHIAMVMAEQGFGPAIIDSFTAQAATGEGLQVRMLLPEVPVEVRAVQPQGLRSPRPVADFIAAFRQVISNA</sequence>